<dbReference type="Pfam" id="PF00106">
    <property type="entry name" value="adh_short"/>
    <property type="match status" value="1"/>
</dbReference>
<gene>
    <name evidence="3" type="ORF">HYC85_021171</name>
</gene>
<proteinExistence type="predicted"/>
<dbReference type="SUPFAM" id="SSF51735">
    <property type="entry name" value="NAD(P)-binding Rossmann-fold domains"/>
    <property type="match status" value="1"/>
</dbReference>
<dbReference type="Proteomes" id="UP000593564">
    <property type="component" value="Unassembled WGS sequence"/>
</dbReference>
<dbReference type="PANTHER" id="PTHR43899">
    <property type="entry name" value="RH59310P"/>
    <property type="match status" value="1"/>
</dbReference>
<comment type="caution">
    <text evidence="3">The sequence shown here is derived from an EMBL/GenBank/DDBJ whole genome shotgun (WGS) entry which is preliminary data.</text>
</comment>
<dbReference type="InterPro" id="IPR036291">
    <property type="entry name" value="NAD(P)-bd_dom_sf"/>
</dbReference>
<dbReference type="PRINTS" id="PR00081">
    <property type="entry name" value="GDHRDH"/>
</dbReference>
<sequence length="220" mass="24305">MLSTCIQHLKSQPLWILILSSLGFLSLYKHTFSLLKLVFITFLRPPKNLKENYGSCALITGSTDGIGKAFAFQLAQKGLNLILVSRNSQKLRSVSSEIQAQYPHTKIKVVVLDFSGDITEGIRVVEEAVEEVEVGVLVNNVGVSYPTARFFHEVEEEVWRRVVRVNLEGTTRVTRAVLKGMIERKRGAIVNVGSGAAIVVPSHPLYAVYAATKAILLVDQ</sequence>
<keyword evidence="2" id="KW-0472">Membrane</keyword>
<evidence type="ECO:0000256" key="2">
    <source>
        <dbReference type="SAM" id="Phobius"/>
    </source>
</evidence>
<reference evidence="4" key="1">
    <citation type="journal article" date="2020" name="Nat. Commun.">
        <title>Genome assembly of wild tea tree DASZ reveals pedigree and selection history of tea varieties.</title>
        <authorList>
            <person name="Zhang W."/>
            <person name="Zhang Y."/>
            <person name="Qiu H."/>
            <person name="Guo Y."/>
            <person name="Wan H."/>
            <person name="Zhang X."/>
            <person name="Scossa F."/>
            <person name="Alseekh S."/>
            <person name="Zhang Q."/>
            <person name="Wang P."/>
            <person name="Xu L."/>
            <person name="Schmidt M.H."/>
            <person name="Jia X."/>
            <person name="Li D."/>
            <person name="Zhu A."/>
            <person name="Guo F."/>
            <person name="Chen W."/>
            <person name="Ni D."/>
            <person name="Usadel B."/>
            <person name="Fernie A.R."/>
            <person name="Wen W."/>
        </authorList>
    </citation>
    <scope>NUCLEOTIDE SEQUENCE [LARGE SCALE GENOMIC DNA]</scope>
    <source>
        <strain evidence="4">cv. G240</strain>
    </source>
</reference>
<keyword evidence="4" id="KW-1185">Reference proteome</keyword>
<evidence type="ECO:0000313" key="3">
    <source>
        <dbReference type="EMBL" id="KAF5940004.1"/>
    </source>
</evidence>
<dbReference type="AlphaFoldDB" id="A0A7J7GKN4"/>
<keyword evidence="2" id="KW-1133">Transmembrane helix</keyword>
<dbReference type="PIRSF" id="PIRSF000126">
    <property type="entry name" value="11-beta-HSD1"/>
    <property type="match status" value="1"/>
</dbReference>
<reference evidence="3 4" key="2">
    <citation type="submission" date="2020-07" db="EMBL/GenBank/DDBJ databases">
        <title>Genome assembly of wild tea tree DASZ reveals pedigree and selection history of tea varieties.</title>
        <authorList>
            <person name="Zhang W."/>
        </authorList>
    </citation>
    <scope>NUCLEOTIDE SEQUENCE [LARGE SCALE GENOMIC DNA]</scope>
    <source>
        <strain evidence="4">cv. G240</strain>
        <tissue evidence="3">Leaf</tissue>
    </source>
</reference>
<organism evidence="3 4">
    <name type="scientific">Camellia sinensis</name>
    <name type="common">Tea plant</name>
    <name type="synonym">Thea sinensis</name>
    <dbReference type="NCBI Taxonomy" id="4442"/>
    <lineage>
        <taxon>Eukaryota</taxon>
        <taxon>Viridiplantae</taxon>
        <taxon>Streptophyta</taxon>
        <taxon>Embryophyta</taxon>
        <taxon>Tracheophyta</taxon>
        <taxon>Spermatophyta</taxon>
        <taxon>Magnoliopsida</taxon>
        <taxon>eudicotyledons</taxon>
        <taxon>Gunneridae</taxon>
        <taxon>Pentapetalae</taxon>
        <taxon>asterids</taxon>
        <taxon>Ericales</taxon>
        <taxon>Theaceae</taxon>
        <taxon>Camellia</taxon>
    </lineage>
</organism>
<feature type="transmembrane region" description="Helical" evidence="2">
    <location>
        <begin position="12"/>
        <end position="28"/>
    </location>
</feature>
<evidence type="ECO:0000313" key="4">
    <source>
        <dbReference type="Proteomes" id="UP000593564"/>
    </source>
</evidence>
<protein>
    <submittedName>
        <fullName evidence="3">Uncharacterized protein</fullName>
    </submittedName>
</protein>
<dbReference type="PANTHER" id="PTHR43899:SF26">
    <property type="entry name" value="ENOYL-(ACYL CARRIER) REDUCTASE"/>
    <property type="match status" value="1"/>
</dbReference>
<keyword evidence="1" id="KW-0560">Oxidoreductase</keyword>
<dbReference type="InterPro" id="IPR002347">
    <property type="entry name" value="SDR_fam"/>
</dbReference>
<dbReference type="EMBL" id="JACBKZ010000010">
    <property type="protein sequence ID" value="KAF5940004.1"/>
    <property type="molecule type" value="Genomic_DNA"/>
</dbReference>
<dbReference type="GO" id="GO:0005783">
    <property type="term" value="C:endoplasmic reticulum"/>
    <property type="evidence" value="ECO:0007669"/>
    <property type="project" value="TreeGrafter"/>
</dbReference>
<evidence type="ECO:0000256" key="1">
    <source>
        <dbReference type="ARBA" id="ARBA00023002"/>
    </source>
</evidence>
<accession>A0A7J7GKN4</accession>
<dbReference type="GO" id="GO:0045703">
    <property type="term" value="F:ketoreductase activity"/>
    <property type="evidence" value="ECO:0007669"/>
    <property type="project" value="TreeGrafter"/>
</dbReference>
<name>A0A7J7GKN4_CAMSI</name>
<dbReference type="InterPro" id="IPR051019">
    <property type="entry name" value="VLCFA-Steroid_DH"/>
</dbReference>
<dbReference type="Gene3D" id="3.40.50.720">
    <property type="entry name" value="NAD(P)-binding Rossmann-like Domain"/>
    <property type="match status" value="1"/>
</dbReference>
<keyword evidence="2" id="KW-0812">Transmembrane</keyword>